<sequence>MLLWTRLVNRPLFQDLEANSASPQDQPECKSPYNGRGFEGKKGPTIPGRVDNGGFDVAQGYHQAVLVAIMTMLKAAAGSEAEATIANKAT</sequence>
<dbReference type="GeneID" id="71984805"/>
<reference evidence="2" key="2">
    <citation type="journal article" date="2022" name="Microb. Genom.">
        <title>A chromosome-scale genome assembly of the tomato pathogen Cladosporium fulvum reveals a compartmentalized genome architecture and the presence of a dispensable chromosome.</title>
        <authorList>
            <person name="Zaccaron A.Z."/>
            <person name="Chen L.H."/>
            <person name="Samaras A."/>
            <person name="Stergiopoulos I."/>
        </authorList>
    </citation>
    <scope>NUCLEOTIDE SEQUENCE</scope>
    <source>
        <strain evidence="2">Race5_Kim</strain>
    </source>
</reference>
<dbReference type="RefSeq" id="XP_047760203.1">
    <property type="nucleotide sequence ID" value="XM_047904075.1"/>
</dbReference>
<keyword evidence="3" id="KW-1185">Reference proteome</keyword>
<evidence type="ECO:0000313" key="2">
    <source>
        <dbReference type="EMBL" id="UJO15837.1"/>
    </source>
</evidence>
<name>A0A9Q8LEC6_PASFU</name>
<dbReference type="AlphaFoldDB" id="A0A9Q8LEC6"/>
<evidence type="ECO:0000256" key="1">
    <source>
        <dbReference type="SAM" id="MobiDB-lite"/>
    </source>
</evidence>
<dbReference type="KEGG" id="ffu:CLAFUR5_04927"/>
<accession>A0A9Q8LEC6</accession>
<feature type="region of interest" description="Disordered" evidence="1">
    <location>
        <begin position="18"/>
        <end position="47"/>
    </location>
</feature>
<gene>
    <name evidence="2" type="ORF">CLAFUR5_04927</name>
</gene>
<organism evidence="2 3">
    <name type="scientific">Passalora fulva</name>
    <name type="common">Tomato leaf mold</name>
    <name type="synonym">Cladosporium fulvum</name>
    <dbReference type="NCBI Taxonomy" id="5499"/>
    <lineage>
        <taxon>Eukaryota</taxon>
        <taxon>Fungi</taxon>
        <taxon>Dikarya</taxon>
        <taxon>Ascomycota</taxon>
        <taxon>Pezizomycotina</taxon>
        <taxon>Dothideomycetes</taxon>
        <taxon>Dothideomycetidae</taxon>
        <taxon>Mycosphaerellales</taxon>
        <taxon>Mycosphaerellaceae</taxon>
        <taxon>Fulvia</taxon>
    </lineage>
</organism>
<proteinExistence type="predicted"/>
<protein>
    <submittedName>
        <fullName evidence="2">Uncharacterized protein</fullName>
    </submittedName>
</protein>
<dbReference type="Proteomes" id="UP000756132">
    <property type="component" value="Chromosome 4"/>
</dbReference>
<dbReference type="EMBL" id="CP090166">
    <property type="protein sequence ID" value="UJO15837.1"/>
    <property type="molecule type" value="Genomic_DNA"/>
</dbReference>
<evidence type="ECO:0000313" key="3">
    <source>
        <dbReference type="Proteomes" id="UP000756132"/>
    </source>
</evidence>
<reference evidence="2" key="1">
    <citation type="submission" date="2021-12" db="EMBL/GenBank/DDBJ databases">
        <authorList>
            <person name="Zaccaron A."/>
            <person name="Stergiopoulos I."/>
        </authorList>
    </citation>
    <scope>NUCLEOTIDE SEQUENCE</scope>
    <source>
        <strain evidence="2">Race5_Kim</strain>
    </source>
</reference>